<organism evidence="15 16">
    <name type="scientific">Muiribacterium halophilum</name>
    <dbReference type="NCBI Taxonomy" id="2053465"/>
    <lineage>
        <taxon>Bacteria</taxon>
        <taxon>Candidatus Muiribacteriota</taxon>
        <taxon>Candidatus Muiribacteriia</taxon>
        <taxon>Candidatus Muiribacteriales</taxon>
        <taxon>Candidatus Muiribacteriaceae</taxon>
        <taxon>Candidatus Muiribacterium</taxon>
    </lineage>
</organism>
<comment type="similarity">
    <text evidence="1 8 11">Belongs to the DnaA family.</text>
</comment>
<protein>
    <recommendedName>
        <fullName evidence="8 9">Chromosomal replication initiator protein DnaA</fullName>
    </recommendedName>
</protein>
<dbReference type="PRINTS" id="PR00051">
    <property type="entry name" value="DNAA"/>
</dbReference>
<reference evidence="15 16" key="1">
    <citation type="submission" date="2017-11" db="EMBL/GenBank/DDBJ databases">
        <title>Genome-resolved metagenomics identifies genetic mobility, metabolic interactions, and unexpected diversity in perchlorate-reducing communities.</title>
        <authorList>
            <person name="Barnum T.P."/>
            <person name="Figueroa I.A."/>
            <person name="Carlstrom C.I."/>
            <person name="Lucas L.N."/>
            <person name="Engelbrektson A.L."/>
            <person name="Coates J.D."/>
        </authorList>
    </citation>
    <scope>NUCLEOTIDE SEQUENCE [LARGE SCALE GENOMIC DNA]</scope>
    <source>
        <strain evidence="15">BM706</strain>
    </source>
</reference>
<dbReference type="GO" id="GO:0006270">
    <property type="term" value="P:DNA replication initiation"/>
    <property type="evidence" value="ECO:0007669"/>
    <property type="project" value="UniProtKB-UniRule"/>
</dbReference>
<dbReference type="InterPro" id="IPR010921">
    <property type="entry name" value="Trp_repressor/repl_initiator"/>
</dbReference>
<dbReference type="InterPro" id="IPR027417">
    <property type="entry name" value="P-loop_NTPase"/>
</dbReference>
<name>A0A2N5ZDX6_MUIH1</name>
<dbReference type="GO" id="GO:0003688">
    <property type="term" value="F:DNA replication origin binding"/>
    <property type="evidence" value="ECO:0007669"/>
    <property type="project" value="UniProtKB-UniRule"/>
</dbReference>
<evidence type="ECO:0000256" key="11">
    <source>
        <dbReference type="RuleBase" id="RU004227"/>
    </source>
</evidence>
<evidence type="ECO:0000256" key="10">
    <source>
        <dbReference type="RuleBase" id="RU000577"/>
    </source>
</evidence>
<evidence type="ECO:0000313" key="16">
    <source>
        <dbReference type="Proteomes" id="UP000234857"/>
    </source>
</evidence>
<dbReference type="FunFam" id="3.40.50.300:FF:000668">
    <property type="entry name" value="Chromosomal replication initiator protein DnaA"/>
    <property type="match status" value="1"/>
</dbReference>
<dbReference type="SUPFAM" id="SSF48295">
    <property type="entry name" value="TrpR-like"/>
    <property type="match status" value="1"/>
</dbReference>
<comment type="caution">
    <text evidence="15">The sequence shown here is derived from an EMBL/GenBank/DDBJ whole genome shotgun (WGS) entry which is preliminary data.</text>
</comment>
<evidence type="ECO:0000259" key="14">
    <source>
        <dbReference type="SMART" id="SM00760"/>
    </source>
</evidence>
<dbReference type="Gene3D" id="1.10.8.60">
    <property type="match status" value="1"/>
</dbReference>
<dbReference type="InterPro" id="IPR020591">
    <property type="entry name" value="Chromosome_initiator_DnaA-like"/>
</dbReference>
<feature type="binding site" evidence="8">
    <location>
        <position position="164"/>
    </location>
    <ligand>
        <name>ATP</name>
        <dbReference type="ChEBI" id="CHEBI:30616"/>
    </ligand>
</feature>
<feature type="binding site" evidence="8">
    <location>
        <position position="165"/>
    </location>
    <ligand>
        <name>ATP</name>
        <dbReference type="ChEBI" id="CHEBI:30616"/>
    </ligand>
</feature>
<comment type="domain">
    <text evidence="8">Domain I is involved in oligomerization and binding regulators, domain II is flexibile and of varying length in different bacteria, domain III forms the AAA+ region, while domain IV binds dsDNA.</text>
</comment>
<dbReference type="SUPFAM" id="SSF52540">
    <property type="entry name" value="P-loop containing nucleoside triphosphate hydrolases"/>
    <property type="match status" value="1"/>
</dbReference>
<evidence type="ECO:0000313" key="15">
    <source>
        <dbReference type="EMBL" id="PLX16859.1"/>
    </source>
</evidence>
<dbReference type="CDD" id="cd06571">
    <property type="entry name" value="Bac_DnaA_C"/>
    <property type="match status" value="1"/>
</dbReference>
<dbReference type="Gene3D" id="3.40.50.300">
    <property type="entry name" value="P-loop containing nucleotide triphosphate hydrolases"/>
    <property type="match status" value="1"/>
</dbReference>
<comment type="subunit">
    <text evidence="8">Oligomerizes as a right-handed, spiral filament on DNA at oriC.</text>
</comment>
<evidence type="ECO:0000256" key="5">
    <source>
        <dbReference type="ARBA" id="ARBA00022840"/>
    </source>
</evidence>
<feature type="binding site" evidence="8">
    <location>
        <position position="161"/>
    </location>
    <ligand>
        <name>ATP</name>
        <dbReference type="ChEBI" id="CHEBI:30616"/>
    </ligand>
</feature>
<evidence type="ECO:0000256" key="6">
    <source>
        <dbReference type="ARBA" id="ARBA00023121"/>
    </source>
</evidence>
<dbReference type="InterPro" id="IPR001957">
    <property type="entry name" value="Chromosome_initiator_DnaA"/>
</dbReference>
<dbReference type="GO" id="GO:0006275">
    <property type="term" value="P:regulation of DNA replication"/>
    <property type="evidence" value="ECO:0007669"/>
    <property type="project" value="UniProtKB-UniRule"/>
</dbReference>
<dbReference type="GO" id="GO:0005886">
    <property type="term" value="C:plasma membrane"/>
    <property type="evidence" value="ECO:0007669"/>
    <property type="project" value="TreeGrafter"/>
</dbReference>
<comment type="caution">
    <text evidence="8">Lacks conserved residue(s) required for the propagation of feature annotation.</text>
</comment>
<keyword evidence="6 8" id="KW-0446">Lipid-binding</keyword>
<gene>
    <name evidence="8" type="primary">dnaA</name>
    <name evidence="15" type="ORF">C0601_09025</name>
</gene>
<evidence type="ECO:0000256" key="12">
    <source>
        <dbReference type="SAM" id="Coils"/>
    </source>
</evidence>
<comment type="subcellular location">
    <subcellularLocation>
        <location evidence="8">Cytoplasm</location>
    </subcellularLocation>
</comment>
<keyword evidence="7 8" id="KW-0238">DNA-binding</keyword>
<dbReference type="InterPro" id="IPR003593">
    <property type="entry name" value="AAA+_ATPase"/>
</dbReference>
<feature type="domain" description="Chromosomal replication initiator DnaA C-terminal" evidence="14">
    <location>
        <begin position="361"/>
        <end position="430"/>
    </location>
</feature>
<evidence type="ECO:0000256" key="3">
    <source>
        <dbReference type="ARBA" id="ARBA00022705"/>
    </source>
</evidence>
<evidence type="ECO:0000256" key="4">
    <source>
        <dbReference type="ARBA" id="ARBA00022741"/>
    </source>
</evidence>
<dbReference type="HAMAP" id="MF_00377">
    <property type="entry name" value="DnaA_bact"/>
    <property type="match status" value="1"/>
</dbReference>
<feature type="binding site" evidence="8">
    <location>
        <position position="163"/>
    </location>
    <ligand>
        <name>ATP</name>
        <dbReference type="ChEBI" id="CHEBI:30616"/>
    </ligand>
</feature>
<dbReference type="GO" id="GO:0008289">
    <property type="term" value="F:lipid binding"/>
    <property type="evidence" value="ECO:0007669"/>
    <property type="project" value="UniProtKB-KW"/>
</dbReference>
<feature type="region of interest" description="Domain IV, binds dsDNA" evidence="8">
    <location>
        <begin position="334"/>
        <end position="454"/>
    </location>
</feature>
<dbReference type="InterPro" id="IPR013159">
    <property type="entry name" value="DnaA_C"/>
</dbReference>
<dbReference type="Pfam" id="PF00308">
    <property type="entry name" value="Bac_DnaA"/>
    <property type="match status" value="1"/>
</dbReference>
<evidence type="ECO:0000256" key="1">
    <source>
        <dbReference type="ARBA" id="ARBA00006583"/>
    </source>
</evidence>
<proteinExistence type="inferred from homology"/>
<dbReference type="SMART" id="SM00760">
    <property type="entry name" value="Bac_DnaA_C"/>
    <property type="match status" value="1"/>
</dbReference>
<evidence type="ECO:0000259" key="13">
    <source>
        <dbReference type="SMART" id="SM00382"/>
    </source>
</evidence>
<accession>A0A2N5ZDX6</accession>
<dbReference type="SMART" id="SM00382">
    <property type="entry name" value="AAA"/>
    <property type="match status" value="1"/>
</dbReference>
<dbReference type="PROSITE" id="PS01008">
    <property type="entry name" value="DNAA"/>
    <property type="match status" value="1"/>
</dbReference>
<dbReference type="CDD" id="cd00009">
    <property type="entry name" value="AAA"/>
    <property type="match status" value="1"/>
</dbReference>
<keyword evidence="3 8" id="KW-0235">DNA replication</keyword>
<dbReference type="AlphaFoldDB" id="A0A2N5ZDX6"/>
<dbReference type="GO" id="GO:0005524">
    <property type="term" value="F:ATP binding"/>
    <property type="evidence" value="ECO:0007669"/>
    <property type="project" value="UniProtKB-UniRule"/>
</dbReference>
<feature type="region of interest" description="Domain III, AAA+ region" evidence="8">
    <location>
        <begin position="117"/>
        <end position="333"/>
    </location>
</feature>
<evidence type="ECO:0000256" key="2">
    <source>
        <dbReference type="ARBA" id="ARBA00022490"/>
    </source>
</evidence>
<dbReference type="Pfam" id="PF08299">
    <property type="entry name" value="Bac_DnaA_C"/>
    <property type="match status" value="1"/>
</dbReference>
<dbReference type="Gene3D" id="1.10.1750.10">
    <property type="match status" value="1"/>
</dbReference>
<dbReference type="PANTHER" id="PTHR30050">
    <property type="entry name" value="CHROMOSOMAL REPLICATION INITIATOR PROTEIN DNAA"/>
    <property type="match status" value="1"/>
</dbReference>
<dbReference type="Proteomes" id="UP000234857">
    <property type="component" value="Unassembled WGS sequence"/>
</dbReference>
<evidence type="ECO:0000256" key="7">
    <source>
        <dbReference type="ARBA" id="ARBA00023125"/>
    </source>
</evidence>
<dbReference type="GO" id="GO:0005737">
    <property type="term" value="C:cytoplasm"/>
    <property type="evidence" value="ECO:0007669"/>
    <property type="project" value="UniProtKB-SubCell"/>
</dbReference>
<dbReference type="NCBIfam" id="TIGR00362">
    <property type="entry name" value="DnaA"/>
    <property type="match status" value="1"/>
</dbReference>
<sequence length="454" mass="52700">MVSKKKEWQLIEKELKAQIENKESGDLFNHILLGEVREKSLHIFISNQFSKNRIETMYWNSLMDFIKKYPEYQNVDNFELVIAPERFKKENDQKATKYVKNKKKKSDIREEYPDIFKLNEKYTFENFVVGSSNEHANAASKAVSKEPGIKSNPLFIYGGSGLGKTHLMQAIGHYILQQNPDKNVAYVTSEKFTNDFIESLSANNPAKFREKYRQIDVLLVDDIQMLTGKTETQKEFHFTFDELVQKKKQIVLTSDKPPAKLEKLEDRLVSRFKSGLIADIQKPNLELRIAILQKQAQELQVEVDNELIEYIAQKVITNIRELESAFKNVISYKSLTGKELNGKVIDNILKDFIVDIERKYTIEEILSTVSEHFKVKVADILSAKRDKSIVKPRQMAMYLARDLTGYSLPNIAKEFGKKDHTTVLYACKKVEKLIKTDFSIKKAFQDIRRKIMES</sequence>
<keyword evidence="2 8" id="KW-0963">Cytoplasm</keyword>
<feature type="region of interest" description="Domain I, interacts with DnaA modulators" evidence="8">
    <location>
        <begin position="1"/>
        <end position="94"/>
    </location>
</feature>
<feature type="coiled-coil region" evidence="12">
    <location>
        <begin position="282"/>
        <end position="309"/>
    </location>
</feature>
<dbReference type="EMBL" id="PKTG01000102">
    <property type="protein sequence ID" value="PLX16859.1"/>
    <property type="molecule type" value="Genomic_DNA"/>
</dbReference>
<evidence type="ECO:0000256" key="8">
    <source>
        <dbReference type="HAMAP-Rule" id="MF_00377"/>
    </source>
</evidence>
<dbReference type="PANTHER" id="PTHR30050:SF2">
    <property type="entry name" value="CHROMOSOMAL REPLICATION INITIATOR PROTEIN DNAA"/>
    <property type="match status" value="1"/>
</dbReference>
<comment type="function">
    <text evidence="8 10">Plays an essential role in the initiation and regulation of chromosomal replication. ATP-DnaA binds to the origin of replication (oriC) to initiate formation of the DNA replication initiation complex once per cell cycle. Binds the DnaA box (a 9 base pair repeat at the origin) and separates the double-stranded (ds)DNA. Forms a right-handed helical filament on oriC DNA; dsDNA binds to the exterior of the filament while single-stranded (ss)DNA is stabiized in the filament's interior. The ATP-DnaA-oriC complex binds and stabilizes one strand of the AT-rich DNA unwinding element (DUE), permitting loading of DNA polymerase. After initiation quickly degrades to an ADP-DnaA complex that is not apt for DNA replication. Binds acidic phospholipids.</text>
</comment>
<evidence type="ECO:0000256" key="9">
    <source>
        <dbReference type="NCBIfam" id="TIGR00362"/>
    </source>
</evidence>
<keyword evidence="12" id="KW-0175">Coiled coil</keyword>
<keyword evidence="4 8" id="KW-0547">Nucleotide-binding</keyword>
<dbReference type="InterPro" id="IPR018312">
    <property type="entry name" value="Chromosome_initiator_DnaA_CS"/>
</dbReference>
<feature type="domain" description="AAA+ ATPase" evidence="13">
    <location>
        <begin position="150"/>
        <end position="284"/>
    </location>
</feature>
<dbReference type="InterPro" id="IPR013317">
    <property type="entry name" value="DnaA_dom"/>
</dbReference>
<keyword evidence="5 8" id="KW-0067">ATP-binding</keyword>